<reference evidence="13 14" key="1">
    <citation type="submission" date="2014-11" db="EMBL/GenBank/DDBJ databases">
        <title>Genome sequence and analysis of novel Kurthia sp.</title>
        <authorList>
            <person name="Lawson J.N."/>
            <person name="Gonzalez J.E."/>
            <person name="Rinauldi L."/>
            <person name="Xuan Z."/>
            <person name="Firman A."/>
            <person name="Shaddox L."/>
            <person name="Trudeau A."/>
            <person name="Shah S."/>
            <person name="Reiman D."/>
        </authorList>
    </citation>
    <scope>NUCLEOTIDE SEQUENCE [LARGE SCALE GENOMIC DNA]</scope>
    <source>
        <strain evidence="13 14">3B1D</strain>
    </source>
</reference>
<keyword evidence="4" id="KW-0050">Antiport</keyword>
<feature type="transmembrane region" description="Helical" evidence="11">
    <location>
        <begin position="269"/>
        <end position="287"/>
    </location>
</feature>
<feature type="transmembrane region" description="Helical" evidence="11">
    <location>
        <begin position="90"/>
        <end position="112"/>
    </location>
</feature>
<keyword evidence="8" id="KW-0406">Ion transport</keyword>
<dbReference type="Proteomes" id="UP000288623">
    <property type="component" value="Unassembled WGS sequence"/>
</dbReference>
<evidence type="ECO:0000256" key="7">
    <source>
        <dbReference type="ARBA" id="ARBA00023053"/>
    </source>
</evidence>
<dbReference type="OrthoDB" id="9793589at2"/>
<feature type="transmembrane region" description="Helical" evidence="11">
    <location>
        <begin position="58"/>
        <end position="78"/>
    </location>
</feature>
<keyword evidence="5 11" id="KW-0812">Transmembrane</keyword>
<evidence type="ECO:0000256" key="6">
    <source>
        <dbReference type="ARBA" id="ARBA00022989"/>
    </source>
</evidence>
<name>A0A433RX63_9BACL</name>
<evidence type="ECO:0000256" key="4">
    <source>
        <dbReference type="ARBA" id="ARBA00022449"/>
    </source>
</evidence>
<dbReference type="GO" id="GO:0015297">
    <property type="term" value="F:antiporter activity"/>
    <property type="evidence" value="ECO:0007669"/>
    <property type="project" value="UniProtKB-KW"/>
</dbReference>
<dbReference type="RefSeq" id="WP_126989476.1">
    <property type="nucleotide sequence ID" value="NZ_JTFC01000009.1"/>
</dbReference>
<keyword evidence="7" id="KW-0915">Sodium</keyword>
<feature type="transmembrane region" description="Helical" evidence="11">
    <location>
        <begin position="150"/>
        <end position="175"/>
    </location>
</feature>
<dbReference type="EMBL" id="JTFC01000009">
    <property type="protein sequence ID" value="RUS57896.1"/>
    <property type="molecule type" value="Genomic_DNA"/>
</dbReference>
<feature type="domain" description="Cation/H+ exchanger transmembrane" evidence="12">
    <location>
        <begin position="16"/>
        <end position="379"/>
    </location>
</feature>
<evidence type="ECO:0000256" key="9">
    <source>
        <dbReference type="ARBA" id="ARBA00023136"/>
    </source>
</evidence>
<organism evidence="13 14">
    <name type="scientific">Candidatus Kurthia intestinigallinarum</name>
    <dbReference type="NCBI Taxonomy" id="1562256"/>
    <lineage>
        <taxon>Bacteria</taxon>
        <taxon>Bacillati</taxon>
        <taxon>Bacillota</taxon>
        <taxon>Bacilli</taxon>
        <taxon>Bacillales</taxon>
        <taxon>Caryophanaceae</taxon>
        <taxon>Kurthia</taxon>
    </lineage>
</organism>
<dbReference type="InterPro" id="IPR006153">
    <property type="entry name" value="Cation/H_exchanger_TM"/>
</dbReference>
<feature type="transmembrane region" description="Helical" evidence="11">
    <location>
        <begin position="7"/>
        <end position="26"/>
    </location>
</feature>
<dbReference type="Pfam" id="PF00999">
    <property type="entry name" value="Na_H_Exchanger"/>
    <property type="match status" value="1"/>
</dbReference>
<dbReference type="GO" id="GO:0016020">
    <property type="term" value="C:membrane"/>
    <property type="evidence" value="ECO:0007669"/>
    <property type="project" value="UniProtKB-SubCell"/>
</dbReference>
<comment type="caution">
    <text evidence="13">The sequence shown here is derived from an EMBL/GenBank/DDBJ whole genome shotgun (WGS) entry which is preliminary data.</text>
</comment>
<dbReference type="AlphaFoldDB" id="A0A433RX63"/>
<dbReference type="GO" id="GO:0006814">
    <property type="term" value="P:sodium ion transport"/>
    <property type="evidence" value="ECO:0007669"/>
    <property type="project" value="UniProtKB-KW"/>
</dbReference>
<dbReference type="InterPro" id="IPR038770">
    <property type="entry name" value="Na+/solute_symporter_sf"/>
</dbReference>
<evidence type="ECO:0000256" key="2">
    <source>
        <dbReference type="ARBA" id="ARBA00005551"/>
    </source>
</evidence>
<evidence type="ECO:0000256" key="3">
    <source>
        <dbReference type="ARBA" id="ARBA00022448"/>
    </source>
</evidence>
<keyword evidence="9 11" id="KW-0472">Membrane</keyword>
<accession>A0A433RX63</accession>
<comment type="subcellular location">
    <subcellularLocation>
        <location evidence="1">Membrane</location>
        <topology evidence="1">Multi-pass membrane protein</topology>
    </subcellularLocation>
</comment>
<dbReference type="PANTHER" id="PTHR43562:SF3">
    <property type="entry name" value="SODIUM ION_PROTON EXCHANGER (EUROFUNG)"/>
    <property type="match status" value="1"/>
</dbReference>
<evidence type="ECO:0000256" key="8">
    <source>
        <dbReference type="ARBA" id="ARBA00023065"/>
    </source>
</evidence>
<gene>
    <name evidence="13" type="ORF">QI30_03000</name>
</gene>
<keyword evidence="3" id="KW-0813">Transport</keyword>
<sequence length="386" mass="40864">MVELGELLAQLMIIIVAAKLCGTLASRFGQPSVLGEIIAGILIGPAVFGLVHTNGHDVLHLLSEIGVIFLMFFAGVETNLKDLTSSMKSALTVAVFGVILPFIGGYIVGVSFGMDSLHAIFLGIVLTATSVSISVQTFRELHYMSTREGATVLGAAIADDIIGLIILAIMISMTVGSGDPLSLIVLKQVIFFVVIIAMHKLLPHLTKIIIRMPIPDMAIFYGVILCFLYSWFAEFMGISNIIGAFFAGLALANNDLLRENLEGKLLPSVNIIFIPIFFASIGLAVSLDGLAEHLLLIIVLSIVAVATKVIGAGFGARITGFNMSSSLIIGTAMISRGEVALITSSIGLAAGLFSQEYYTPMVIAIVVSTLVTPPMLKVLISKQQAA</sequence>
<feature type="transmembrane region" description="Helical" evidence="11">
    <location>
        <begin position="357"/>
        <end position="380"/>
    </location>
</feature>
<evidence type="ECO:0000256" key="5">
    <source>
        <dbReference type="ARBA" id="ARBA00022692"/>
    </source>
</evidence>
<proteinExistence type="inferred from homology"/>
<evidence type="ECO:0000259" key="12">
    <source>
        <dbReference type="Pfam" id="PF00999"/>
    </source>
</evidence>
<evidence type="ECO:0000256" key="10">
    <source>
        <dbReference type="ARBA" id="ARBA00023201"/>
    </source>
</evidence>
<dbReference type="Gene3D" id="1.20.1530.20">
    <property type="match status" value="1"/>
</dbReference>
<feature type="transmembrane region" description="Helical" evidence="11">
    <location>
        <begin position="33"/>
        <end position="52"/>
    </location>
</feature>
<dbReference type="PANTHER" id="PTHR43562">
    <property type="entry name" value="NAPA-TYPE SODIUM/HYDROGEN ANTIPORTER"/>
    <property type="match status" value="1"/>
</dbReference>
<keyword evidence="6 11" id="KW-1133">Transmembrane helix</keyword>
<evidence type="ECO:0000313" key="14">
    <source>
        <dbReference type="Proteomes" id="UP000288623"/>
    </source>
</evidence>
<comment type="similarity">
    <text evidence="2">Belongs to the monovalent cation:proton antiporter 2 (CPA2) transporter (TC 2.A.37) family.</text>
</comment>
<keyword evidence="10" id="KW-0739">Sodium transport</keyword>
<evidence type="ECO:0000313" key="13">
    <source>
        <dbReference type="EMBL" id="RUS57896.1"/>
    </source>
</evidence>
<keyword evidence="14" id="KW-1185">Reference proteome</keyword>
<feature type="transmembrane region" description="Helical" evidence="11">
    <location>
        <begin position="293"/>
        <end position="315"/>
    </location>
</feature>
<protein>
    <submittedName>
        <fullName evidence="13">Sodium:proton antiporter</fullName>
    </submittedName>
</protein>
<feature type="transmembrane region" description="Helical" evidence="11">
    <location>
        <begin position="181"/>
        <end position="202"/>
    </location>
</feature>
<evidence type="ECO:0000256" key="11">
    <source>
        <dbReference type="SAM" id="Phobius"/>
    </source>
</evidence>
<evidence type="ECO:0000256" key="1">
    <source>
        <dbReference type="ARBA" id="ARBA00004141"/>
    </source>
</evidence>
<dbReference type="GO" id="GO:1902600">
    <property type="term" value="P:proton transmembrane transport"/>
    <property type="evidence" value="ECO:0007669"/>
    <property type="project" value="InterPro"/>
</dbReference>